<evidence type="ECO:0000256" key="1">
    <source>
        <dbReference type="ARBA" id="ARBA00004123"/>
    </source>
</evidence>
<dbReference type="GO" id="GO:0003677">
    <property type="term" value="F:DNA binding"/>
    <property type="evidence" value="ECO:0007669"/>
    <property type="project" value="UniProtKB-KW"/>
</dbReference>
<dbReference type="EMBL" id="JABWDY010030624">
    <property type="protein sequence ID" value="KAF5185505.1"/>
    <property type="molecule type" value="Genomic_DNA"/>
</dbReference>
<name>A0A7J6VMX4_THATH</name>
<dbReference type="InterPro" id="IPR051442">
    <property type="entry name" value="B3_domain"/>
</dbReference>
<keyword evidence="7" id="KW-1185">Reference proteome</keyword>
<comment type="caution">
    <text evidence="6">The sequence shown here is derived from an EMBL/GenBank/DDBJ whole genome shotgun (WGS) entry which is preliminary data.</text>
</comment>
<dbReference type="Proteomes" id="UP000554482">
    <property type="component" value="Unassembled WGS sequence"/>
</dbReference>
<dbReference type="GO" id="GO:0005634">
    <property type="term" value="C:nucleus"/>
    <property type="evidence" value="ECO:0007669"/>
    <property type="project" value="UniProtKB-SubCell"/>
</dbReference>
<evidence type="ECO:0000256" key="5">
    <source>
        <dbReference type="ARBA" id="ARBA00023242"/>
    </source>
</evidence>
<keyword evidence="3" id="KW-0238">DNA-binding</keyword>
<dbReference type="CDD" id="cd10017">
    <property type="entry name" value="B3_DNA"/>
    <property type="match status" value="1"/>
</dbReference>
<protein>
    <submittedName>
        <fullName evidence="6">B3 domain-containing protein</fullName>
    </submittedName>
</protein>
<keyword evidence="5" id="KW-0539">Nucleus</keyword>
<evidence type="ECO:0000313" key="7">
    <source>
        <dbReference type="Proteomes" id="UP000554482"/>
    </source>
</evidence>
<dbReference type="PANTHER" id="PTHR34269:SF11">
    <property type="entry name" value="B3 DOMAIN PROTEIN"/>
    <property type="match status" value="1"/>
</dbReference>
<proteinExistence type="predicted"/>
<evidence type="ECO:0000256" key="4">
    <source>
        <dbReference type="ARBA" id="ARBA00023163"/>
    </source>
</evidence>
<dbReference type="InterPro" id="IPR003340">
    <property type="entry name" value="B3_DNA-bd"/>
</dbReference>
<accession>A0A7J6VMX4</accession>
<dbReference type="SUPFAM" id="SSF101936">
    <property type="entry name" value="DNA-binding pseudobarrel domain"/>
    <property type="match status" value="1"/>
</dbReference>
<organism evidence="6 7">
    <name type="scientific">Thalictrum thalictroides</name>
    <name type="common">Rue-anemone</name>
    <name type="synonym">Anemone thalictroides</name>
    <dbReference type="NCBI Taxonomy" id="46969"/>
    <lineage>
        <taxon>Eukaryota</taxon>
        <taxon>Viridiplantae</taxon>
        <taxon>Streptophyta</taxon>
        <taxon>Embryophyta</taxon>
        <taxon>Tracheophyta</taxon>
        <taxon>Spermatophyta</taxon>
        <taxon>Magnoliopsida</taxon>
        <taxon>Ranunculales</taxon>
        <taxon>Ranunculaceae</taxon>
        <taxon>Thalictroideae</taxon>
        <taxon>Thalictrum</taxon>
    </lineage>
</organism>
<reference evidence="6 7" key="1">
    <citation type="submission" date="2020-06" db="EMBL/GenBank/DDBJ databases">
        <title>Transcriptomic and genomic resources for Thalictrum thalictroides and T. hernandezii: Facilitating candidate gene discovery in an emerging model plant lineage.</title>
        <authorList>
            <person name="Arias T."/>
            <person name="Riano-Pachon D.M."/>
            <person name="Di Stilio V.S."/>
        </authorList>
    </citation>
    <scope>NUCLEOTIDE SEQUENCE [LARGE SCALE GENOMIC DNA]</scope>
    <source>
        <strain evidence="7">cv. WT478/WT964</strain>
        <tissue evidence="6">Leaves</tissue>
    </source>
</reference>
<dbReference type="InterPro" id="IPR015300">
    <property type="entry name" value="DNA-bd_pseudobarrel_sf"/>
</dbReference>
<keyword evidence="2" id="KW-0805">Transcription regulation</keyword>
<keyword evidence="4" id="KW-0804">Transcription</keyword>
<dbReference type="AlphaFoldDB" id="A0A7J6VMX4"/>
<evidence type="ECO:0000313" key="6">
    <source>
        <dbReference type="EMBL" id="KAF5185505.1"/>
    </source>
</evidence>
<dbReference type="Gene3D" id="2.40.330.10">
    <property type="entry name" value="DNA-binding pseudobarrel domain"/>
    <property type="match status" value="1"/>
</dbReference>
<comment type="subcellular location">
    <subcellularLocation>
        <location evidence="1">Nucleus</location>
    </subcellularLocation>
</comment>
<evidence type="ECO:0000256" key="2">
    <source>
        <dbReference type="ARBA" id="ARBA00023015"/>
    </source>
</evidence>
<sequence>MPTSMVYFDFIPTKEEEEKSEASGEFPLKPIRSHRVEIHNTPSKPLDLFTPWECKKVLIANDVSGLGGLVLGREHVQQHWGLDWKALNGGDQIIIPVRDVDMRTEHKIFLRKYNSDDIFIIHNNWMMDFVYRRDLKEGDTIGMYWNRTSASIFFSVLKRAFEMHYE</sequence>
<evidence type="ECO:0000256" key="3">
    <source>
        <dbReference type="ARBA" id="ARBA00023125"/>
    </source>
</evidence>
<dbReference type="OrthoDB" id="1915967at2759"/>
<gene>
    <name evidence="6" type="ORF">FRX31_024908</name>
</gene>
<dbReference type="PANTHER" id="PTHR34269">
    <property type="entry name" value="TRANSCRIPTION FACTOR B3-DOMAIN FAMILY-RELATED"/>
    <property type="match status" value="1"/>
</dbReference>